<name>A0ACC0GP67_9ERIC</name>
<reference evidence="1 2" key="1">
    <citation type="journal article" date="2022" name="Plant J.">
        <title>Chromosome-level genome of Camellia lanceoleosa provides a valuable resource for understanding genome evolution and self-incompatibility.</title>
        <authorList>
            <person name="Gong W."/>
            <person name="Xiao S."/>
            <person name="Wang L."/>
            <person name="Liao Z."/>
            <person name="Chang Y."/>
            <person name="Mo W."/>
            <person name="Hu G."/>
            <person name="Li W."/>
            <person name="Zhao G."/>
            <person name="Zhu H."/>
            <person name="Hu X."/>
            <person name="Ji K."/>
            <person name="Xiang X."/>
            <person name="Song Q."/>
            <person name="Yuan D."/>
            <person name="Jin S."/>
            <person name="Zhang L."/>
        </authorList>
    </citation>
    <scope>NUCLEOTIDE SEQUENCE [LARGE SCALE GENOMIC DNA]</scope>
    <source>
        <strain evidence="1">SQ_2022a</strain>
    </source>
</reference>
<proteinExistence type="predicted"/>
<dbReference type="EMBL" id="CM045766">
    <property type="protein sequence ID" value="KAI8002394.1"/>
    <property type="molecule type" value="Genomic_DNA"/>
</dbReference>
<evidence type="ECO:0000313" key="1">
    <source>
        <dbReference type="EMBL" id="KAI8002394.1"/>
    </source>
</evidence>
<protein>
    <submittedName>
        <fullName evidence="1">LRR receptor-like serine/threonine-protein kinase</fullName>
    </submittedName>
</protein>
<evidence type="ECO:0000313" key="2">
    <source>
        <dbReference type="Proteomes" id="UP001060215"/>
    </source>
</evidence>
<organism evidence="1 2">
    <name type="scientific">Camellia lanceoleosa</name>
    <dbReference type="NCBI Taxonomy" id="1840588"/>
    <lineage>
        <taxon>Eukaryota</taxon>
        <taxon>Viridiplantae</taxon>
        <taxon>Streptophyta</taxon>
        <taxon>Embryophyta</taxon>
        <taxon>Tracheophyta</taxon>
        <taxon>Spermatophyta</taxon>
        <taxon>Magnoliopsida</taxon>
        <taxon>eudicotyledons</taxon>
        <taxon>Gunneridae</taxon>
        <taxon>Pentapetalae</taxon>
        <taxon>asterids</taxon>
        <taxon>Ericales</taxon>
        <taxon>Theaceae</taxon>
        <taxon>Camellia</taxon>
    </lineage>
</organism>
<dbReference type="Proteomes" id="UP001060215">
    <property type="component" value="Chromosome 9"/>
</dbReference>
<sequence length="307" mass="34263">MLSMGLPPYHVFTFEEMEDATNNFDPSNLAGERSQGQLYRGRLKDNSICLVKCSKLKQKHSQQSLQQHMEVISKLRHRHLVSVLGHCIVTYQNHHPNTASTVFIVLEHVANGSLRDHLIGKINSTLHRMRIVVGIARGIQFLHSGITPGMYGNDLKIENILLDKTLTAKISSYNISLPSKVGSESPLNAQDNPNRLSSSVCICSTESAEKNDIYQVGVILLEVISGKPITSETQFVELKLQLERGLAESPLRLREATNPSIHGIFAHESLKTVVEITMKCLGKDSISHPIIEDVLWHMQYSIQVQEG</sequence>
<comment type="caution">
    <text evidence="1">The sequence shown here is derived from an EMBL/GenBank/DDBJ whole genome shotgun (WGS) entry which is preliminary data.</text>
</comment>
<gene>
    <name evidence="1" type="ORF">LOK49_LG08G00552</name>
</gene>
<accession>A0ACC0GP67</accession>
<keyword evidence="2" id="KW-1185">Reference proteome</keyword>